<keyword evidence="2" id="KW-0645">Protease</keyword>
<dbReference type="Gene3D" id="1.10.3810.10">
    <property type="entry name" value="Biosynthetic peptidoglycan transglycosylase-like"/>
    <property type="match status" value="1"/>
</dbReference>
<feature type="non-terminal residue" evidence="9">
    <location>
        <position position="202"/>
    </location>
</feature>
<evidence type="ECO:0000259" key="8">
    <source>
        <dbReference type="Pfam" id="PF00912"/>
    </source>
</evidence>
<dbReference type="SUPFAM" id="SSF56601">
    <property type="entry name" value="beta-lactamase/transpeptidase-like"/>
    <property type="match status" value="1"/>
</dbReference>
<evidence type="ECO:0000256" key="5">
    <source>
        <dbReference type="ARBA" id="ARBA00023268"/>
    </source>
</evidence>
<dbReference type="Gene3D" id="3.40.710.10">
    <property type="entry name" value="DD-peptidase/beta-lactamase superfamily"/>
    <property type="match status" value="1"/>
</dbReference>
<dbReference type="InterPro" id="IPR023346">
    <property type="entry name" value="Lysozyme-like_dom_sf"/>
</dbReference>
<evidence type="ECO:0000256" key="4">
    <source>
        <dbReference type="ARBA" id="ARBA00022679"/>
    </source>
</evidence>
<keyword evidence="1" id="KW-0121">Carboxypeptidase</keyword>
<comment type="caution">
    <text evidence="9">The sequence shown here is derived from an EMBL/GenBank/DDBJ whole genome shotgun (WGS) entry which is preliminary data.</text>
</comment>
<proteinExistence type="predicted"/>
<evidence type="ECO:0000313" key="9">
    <source>
        <dbReference type="EMBL" id="TMI95926.1"/>
    </source>
</evidence>
<dbReference type="InterPro" id="IPR001264">
    <property type="entry name" value="Glyco_trans_51"/>
</dbReference>
<dbReference type="GO" id="GO:0008955">
    <property type="term" value="F:peptidoglycan glycosyltransferase activity"/>
    <property type="evidence" value="ECO:0007669"/>
    <property type="project" value="UniProtKB-EC"/>
</dbReference>
<keyword evidence="3" id="KW-0328">Glycosyltransferase</keyword>
<evidence type="ECO:0000313" key="10">
    <source>
        <dbReference type="Proteomes" id="UP000319353"/>
    </source>
</evidence>
<dbReference type="InterPro" id="IPR050396">
    <property type="entry name" value="Glycosyltr_51/Transpeptidase"/>
</dbReference>
<dbReference type="GO" id="GO:0006508">
    <property type="term" value="P:proteolysis"/>
    <property type="evidence" value="ECO:0007669"/>
    <property type="project" value="UniProtKB-KW"/>
</dbReference>
<comment type="catalytic activity">
    <reaction evidence="7">
        <text>[GlcNAc-(1-&gt;4)-Mur2Ac(oyl-L-Ala-gamma-D-Glu-L-Lys-D-Ala-D-Ala)](n)-di-trans,octa-cis-undecaprenyl diphosphate + beta-D-GlcNAc-(1-&gt;4)-Mur2Ac(oyl-L-Ala-gamma-D-Glu-L-Lys-D-Ala-D-Ala)-di-trans,octa-cis-undecaprenyl diphosphate = [GlcNAc-(1-&gt;4)-Mur2Ac(oyl-L-Ala-gamma-D-Glu-L-Lys-D-Ala-D-Ala)](n+1)-di-trans,octa-cis-undecaprenyl diphosphate + di-trans,octa-cis-undecaprenyl diphosphate + H(+)</text>
        <dbReference type="Rhea" id="RHEA:23708"/>
        <dbReference type="Rhea" id="RHEA-COMP:9602"/>
        <dbReference type="Rhea" id="RHEA-COMP:9603"/>
        <dbReference type="ChEBI" id="CHEBI:15378"/>
        <dbReference type="ChEBI" id="CHEBI:58405"/>
        <dbReference type="ChEBI" id="CHEBI:60033"/>
        <dbReference type="ChEBI" id="CHEBI:78435"/>
        <dbReference type="EC" id="2.4.99.28"/>
    </reaction>
</comment>
<organism evidence="9 10">
    <name type="scientific">Candidatus Segetimicrobium genomatis</name>
    <dbReference type="NCBI Taxonomy" id="2569760"/>
    <lineage>
        <taxon>Bacteria</taxon>
        <taxon>Bacillati</taxon>
        <taxon>Candidatus Sysuimicrobiota</taxon>
        <taxon>Candidatus Sysuimicrobiia</taxon>
        <taxon>Candidatus Sysuimicrobiales</taxon>
        <taxon>Candidatus Segetimicrobiaceae</taxon>
        <taxon>Candidatus Segetimicrobium</taxon>
    </lineage>
</organism>
<evidence type="ECO:0000256" key="1">
    <source>
        <dbReference type="ARBA" id="ARBA00022645"/>
    </source>
</evidence>
<keyword evidence="5" id="KW-0511">Multifunctional enzyme</keyword>
<evidence type="ECO:0000256" key="3">
    <source>
        <dbReference type="ARBA" id="ARBA00022676"/>
    </source>
</evidence>
<dbReference type="GO" id="GO:0030288">
    <property type="term" value="C:outer membrane-bounded periplasmic space"/>
    <property type="evidence" value="ECO:0007669"/>
    <property type="project" value="TreeGrafter"/>
</dbReference>
<accession>A0A537KKC1</accession>
<dbReference type="PANTHER" id="PTHR32282:SF33">
    <property type="entry name" value="PEPTIDOGLYCAN GLYCOSYLTRANSFERASE"/>
    <property type="match status" value="1"/>
</dbReference>
<dbReference type="AlphaFoldDB" id="A0A537KKC1"/>
<feature type="domain" description="Glycosyl transferase family 51" evidence="8">
    <location>
        <begin position="2"/>
        <end position="99"/>
    </location>
</feature>
<dbReference type="SUPFAM" id="SSF53955">
    <property type="entry name" value="Lysozyme-like"/>
    <property type="match status" value="1"/>
</dbReference>
<dbReference type="GO" id="GO:0009252">
    <property type="term" value="P:peptidoglycan biosynthetic process"/>
    <property type="evidence" value="ECO:0007669"/>
    <property type="project" value="TreeGrafter"/>
</dbReference>
<gene>
    <name evidence="9" type="ORF">E6H01_14170</name>
</gene>
<keyword evidence="2" id="KW-0378">Hydrolase</keyword>
<evidence type="ECO:0000256" key="7">
    <source>
        <dbReference type="ARBA" id="ARBA00049902"/>
    </source>
</evidence>
<reference evidence="9 10" key="1">
    <citation type="journal article" date="2019" name="Nat. Microbiol.">
        <title>Mediterranean grassland soil C-N compound turnover is dependent on rainfall and depth, and is mediated by genomically divergent microorganisms.</title>
        <authorList>
            <person name="Diamond S."/>
            <person name="Andeer P.F."/>
            <person name="Li Z."/>
            <person name="Crits-Christoph A."/>
            <person name="Burstein D."/>
            <person name="Anantharaman K."/>
            <person name="Lane K.R."/>
            <person name="Thomas B.C."/>
            <person name="Pan C."/>
            <person name="Northen T.R."/>
            <person name="Banfield J.F."/>
        </authorList>
    </citation>
    <scope>NUCLEOTIDE SEQUENCE [LARGE SCALE GENOMIC DNA]</scope>
    <source>
        <strain evidence="9">NP_4</strain>
    </source>
</reference>
<keyword evidence="4" id="KW-0808">Transferase</keyword>
<sequence length="202" mass="22755">MSREKKLTRKLKEARVALEIERNFPKDTILQLYLNQIDLGAGAHGVEAAAQIYFGKSARDLNVAEAATLAAIPKAPGTYNPRTHPDRAVRRRNVVLNLMRDQGFLTPEDVEYWKAYPLVLTTTRTNYGDVAPYFVEWLRGQLDARFGRELYEGGLRIYTTLDLDMQQAAERALQAQLDAIEAGVYGKLPSGAVTYRDYIESS</sequence>
<dbReference type="EMBL" id="VBAL01000274">
    <property type="protein sequence ID" value="TMI95926.1"/>
    <property type="molecule type" value="Genomic_DNA"/>
</dbReference>
<name>A0A537KKC1_9BACT</name>
<protein>
    <submittedName>
        <fullName evidence="9">Penicillin-binding protein 1A</fullName>
    </submittedName>
</protein>
<evidence type="ECO:0000256" key="6">
    <source>
        <dbReference type="ARBA" id="ARBA00034000"/>
    </source>
</evidence>
<dbReference type="GO" id="GO:0009002">
    <property type="term" value="F:serine-type D-Ala-D-Ala carboxypeptidase activity"/>
    <property type="evidence" value="ECO:0007669"/>
    <property type="project" value="UniProtKB-EC"/>
</dbReference>
<dbReference type="InterPro" id="IPR012338">
    <property type="entry name" value="Beta-lactam/transpept-like"/>
</dbReference>
<comment type="catalytic activity">
    <reaction evidence="6">
        <text>Preferential cleavage: (Ac)2-L-Lys-D-Ala-|-D-Ala. Also transpeptidation of peptidyl-alanyl moieties that are N-acyl substituents of D-alanine.</text>
        <dbReference type="EC" id="3.4.16.4"/>
    </reaction>
</comment>
<dbReference type="InterPro" id="IPR036950">
    <property type="entry name" value="PBP_transglycosylase"/>
</dbReference>
<dbReference type="Pfam" id="PF00912">
    <property type="entry name" value="Transgly"/>
    <property type="match status" value="1"/>
</dbReference>
<dbReference type="PANTHER" id="PTHR32282">
    <property type="entry name" value="BINDING PROTEIN TRANSPEPTIDASE, PUTATIVE-RELATED"/>
    <property type="match status" value="1"/>
</dbReference>
<evidence type="ECO:0000256" key="2">
    <source>
        <dbReference type="ARBA" id="ARBA00022670"/>
    </source>
</evidence>
<dbReference type="Proteomes" id="UP000319353">
    <property type="component" value="Unassembled WGS sequence"/>
</dbReference>